<organism evidence="9 10">
    <name type="scientific">Haloferula helveola</name>
    <dbReference type="NCBI Taxonomy" id="490095"/>
    <lineage>
        <taxon>Bacteria</taxon>
        <taxon>Pseudomonadati</taxon>
        <taxon>Verrucomicrobiota</taxon>
        <taxon>Verrucomicrobiia</taxon>
        <taxon>Verrucomicrobiales</taxon>
        <taxon>Verrucomicrobiaceae</taxon>
        <taxon>Haloferula</taxon>
    </lineage>
</organism>
<dbReference type="Gene3D" id="1.20.1080.10">
    <property type="entry name" value="Glycerol uptake facilitator protein"/>
    <property type="match status" value="1"/>
</dbReference>
<name>A0ABM7REH3_9BACT</name>
<dbReference type="EMBL" id="AP024702">
    <property type="protein sequence ID" value="BCX48403.1"/>
    <property type="molecule type" value="Genomic_DNA"/>
</dbReference>
<keyword evidence="4 7" id="KW-0812">Transmembrane</keyword>
<evidence type="ECO:0000256" key="1">
    <source>
        <dbReference type="ARBA" id="ARBA00004141"/>
    </source>
</evidence>
<evidence type="ECO:0000256" key="8">
    <source>
        <dbReference type="SAM" id="Phobius"/>
    </source>
</evidence>
<dbReference type="InterPro" id="IPR050363">
    <property type="entry name" value="MIP/Aquaporin"/>
</dbReference>
<dbReference type="Pfam" id="PF00230">
    <property type="entry name" value="MIP"/>
    <property type="match status" value="1"/>
</dbReference>
<dbReference type="PRINTS" id="PR00783">
    <property type="entry name" value="MINTRINSICP"/>
</dbReference>
<dbReference type="InterPro" id="IPR023271">
    <property type="entry name" value="Aquaporin-like"/>
</dbReference>
<evidence type="ECO:0000256" key="4">
    <source>
        <dbReference type="ARBA" id="ARBA00022692"/>
    </source>
</evidence>
<dbReference type="CDD" id="cd00333">
    <property type="entry name" value="MIP"/>
    <property type="match status" value="1"/>
</dbReference>
<evidence type="ECO:0000256" key="5">
    <source>
        <dbReference type="ARBA" id="ARBA00022989"/>
    </source>
</evidence>
<dbReference type="InterPro" id="IPR022357">
    <property type="entry name" value="MIP_CS"/>
</dbReference>
<accession>A0ABM7REH3</accession>
<dbReference type="PROSITE" id="PS00221">
    <property type="entry name" value="MIP"/>
    <property type="match status" value="1"/>
</dbReference>
<evidence type="ECO:0000313" key="9">
    <source>
        <dbReference type="EMBL" id="BCX48403.1"/>
    </source>
</evidence>
<dbReference type="RefSeq" id="WP_338684601.1">
    <property type="nucleotide sequence ID" value="NZ_AP024702.1"/>
</dbReference>
<dbReference type="PROSITE" id="PS51257">
    <property type="entry name" value="PROKAR_LIPOPROTEIN"/>
    <property type="match status" value="1"/>
</dbReference>
<feature type="transmembrane region" description="Helical" evidence="8">
    <location>
        <begin position="240"/>
        <end position="262"/>
    </location>
</feature>
<dbReference type="PANTHER" id="PTHR43829">
    <property type="entry name" value="AQUAPORIN OR AQUAGLYCEROPORIN RELATED"/>
    <property type="match status" value="1"/>
</dbReference>
<dbReference type="PANTHER" id="PTHR43829:SF9">
    <property type="entry name" value="AQUAPORIN-9"/>
    <property type="match status" value="1"/>
</dbReference>
<keyword evidence="3 7" id="KW-0813">Transport</keyword>
<feature type="transmembrane region" description="Helical" evidence="8">
    <location>
        <begin position="84"/>
        <end position="108"/>
    </location>
</feature>
<evidence type="ECO:0000256" key="3">
    <source>
        <dbReference type="ARBA" id="ARBA00022448"/>
    </source>
</evidence>
<feature type="transmembrane region" description="Helical" evidence="8">
    <location>
        <begin position="153"/>
        <end position="173"/>
    </location>
</feature>
<sequence length="268" mass="28111">MKLPAWLIGEFLGTFILVFFGCGSVAAAVLTGAQVGIFQIAIVWGIAIALAIHLTGSLSGAHLNPAVTVAMAVFGGFEKRLVPGYLAVQLLSAFTAAAVLHVIFASAFSDFETLNGITRGEPGSEASAMIYGEYFPNPGGKALDTVTKESLPMWRAFLVEAIGTALLLLAICGLTDESNRGRSPLLAAVGIGLTVTILISVIAPLTQGAFNPARDLGPRLFSSLAGWKTLPFTFNGHGWWFVYILAPFTGGLAGAALHRFILAPAYRS</sequence>
<reference evidence="9 10" key="1">
    <citation type="submission" date="2021-06" db="EMBL/GenBank/DDBJ databases">
        <title>Complete genome of Haloferula helveola possessing various polysaccharide degrading enzymes.</title>
        <authorList>
            <person name="Takami H."/>
            <person name="Huang C."/>
            <person name="Hamasaki K."/>
        </authorList>
    </citation>
    <scope>NUCLEOTIDE SEQUENCE [LARGE SCALE GENOMIC DNA]</scope>
    <source>
        <strain evidence="9 10">CN-1</strain>
    </source>
</reference>
<evidence type="ECO:0000256" key="7">
    <source>
        <dbReference type="RuleBase" id="RU000477"/>
    </source>
</evidence>
<dbReference type="Proteomes" id="UP001374893">
    <property type="component" value="Chromosome"/>
</dbReference>
<evidence type="ECO:0000256" key="6">
    <source>
        <dbReference type="ARBA" id="ARBA00023136"/>
    </source>
</evidence>
<feature type="transmembrane region" description="Helical" evidence="8">
    <location>
        <begin position="185"/>
        <end position="206"/>
    </location>
</feature>
<keyword evidence="5 8" id="KW-1133">Transmembrane helix</keyword>
<proteinExistence type="inferred from homology"/>
<feature type="transmembrane region" description="Helical" evidence="8">
    <location>
        <begin position="37"/>
        <end position="55"/>
    </location>
</feature>
<dbReference type="InterPro" id="IPR000425">
    <property type="entry name" value="MIP"/>
</dbReference>
<comment type="similarity">
    <text evidence="2 7">Belongs to the MIP/aquaporin (TC 1.A.8) family.</text>
</comment>
<protein>
    <submittedName>
        <fullName evidence="9">Glycerol uptake facilitator protein</fullName>
    </submittedName>
</protein>
<comment type="subcellular location">
    <subcellularLocation>
        <location evidence="1">Membrane</location>
        <topology evidence="1">Multi-pass membrane protein</topology>
    </subcellularLocation>
</comment>
<keyword evidence="10" id="KW-1185">Reference proteome</keyword>
<evidence type="ECO:0000256" key="2">
    <source>
        <dbReference type="ARBA" id="ARBA00006175"/>
    </source>
</evidence>
<keyword evidence="6 8" id="KW-0472">Membrane</keyword>
<evidence type="ECO:0000313" key="10">
    <source>
        <dbReference type="Proteomes" id="UP001374893"/>
    </source>
</evidence>
<feature type="transmembrane region" description="Helical" evidence="8">
    <location>
        <begin position="6"/>
        <end position="30"/>
    </location>
</feature>
<dbReference type="SUPFAM" id="SSF81338">
    <property type="entry name" value="Aquaporin-like"/>
    <property type="match status" value="1"/>
</dbReference>
<gene>
    <name evidence="9" type="primary">glpF</name>
    <name evidence="9" type="ORF">HAHE_23110</name>
</gene>